<feature type="domain" description="SCP" evidence="3">
    <location>
        <begin position="326"/>
        <end position="485"/>
    </location>
</feature>
<dbReference type="SMART" id="SM00198">
    <property type="entry name" value="SCP"/>
    <property type="match status" value="1"/>
</dbReference>
<keyword evidence="2" id="KW-0732">Signal</keyword>
<dbReference type="Proteomes" id="UP001176961">
    <property type="component" value="Unassembled WGS sequence"/>
</dbReference>
<gene>
    <name evidence="4" type="ORF">CYNAS_LOCUS7439</name>
</gene>
<dbReference type="CDD" id="cd05380">
    <property type="entry name" value="CAP_euk"/>
    <property type="match status" value="2"/>
</dbReference>
<keyword evidence="5" id="KW-1185">Reference proteome</keyword>
<dbReference type="PANTHER" id="PTHR10334">
    <property type="entry name" value="CYSTEINE-RICH SECRETORY PROTEIN-RELATED"/>
    <property type="match status" value="1"/>
</dbReference>
<feature type="signal peptide" evidence="2">
    <location>
        <begin position="1"/>
        <end position="18"/>
    </location>
</feature>
<feature type="compositionally biased region" description="Low complexity" evidence="1">
    <location>
        <begin position="272"/>
        <end position="290"/>
    </location>
</feature>
<feature type="compositionally biased region" description="Low complexity" evidence="1">
    <location>
        <begin position="297"/>
        <end position="320"/>
    </location>
</feature>
<evidence type="ECO:0000313" key="5">
    <source>
        <dbReference type="Proteomes" id="UP001176961"/>
    </source>
</evidence>
<feature type="compositionally biased region" description="Low complexity" evidence="1">
    <location>
        <begin position="229"/>
        <end position="265"/>
    </location>
</feature>
<evidence type="ECO:0000256" key="2">
    <source>
        <dbReference type="SAM" id="SignalP"/>
    </source>
</evidence>
<feature type="chain" id="PRO_5041429416" description="SCP domain-containing protein" evidence="2">
    <location>
        <begin position="19"/>
        <end position="511"/>
    </location>
</feature>
<name>A0AA36GNM5_CYLNA</name>
<protein>
    <recommendedName>
        <fullName evidence="3">SCP domain-containing protein</fullName>
    </recommendedName>
</protein>
<dbReference type="AlphaFoldDB" id="A0AA36GNM5"/>
<feature type="region of interest" description="Disordered" evidence="1">
    <location>
        <begin position="229"/>
        <end position="325"/>
    </location>
</feature>
<proteinExistence type="predicted"/>
<dbReference type="EMBL" id="CATQJL010000112">
    <property type="protein sequence ID" value="CAJ0595456.1"/>
    <property type="molecule type" value="Genomic_DNA"/>
</dbReference>
<evidence type="ECO:0000259" key="3">
    <source>
        <dbReference type="SMART" id="SM00198"/>
    </source>
</evidence>
<dbReference type="Gene3D" id="3.40.33.10">
    <property type="entry name" value="CAP"/>
    <property type="match status" value="2"/>
</dbReference>
<reference evidence="4" key="1">
    <citation type="submission" date="2023-07" db="EMBL/GenBank/DDBJ databases">
        <authorList>
            <consortium name="CYATHOMIX"/>
        </authorList>
    </citation>
    <scope>NUCLEOTIDE SEQUENCE</scope>
    <source>
        <strain evidence="4">N/A</strain>
    </source>
</reference>
<evidence type="ECO:0000313" key="4">
    <source>
        <dbReference type="EMBL" id="CAJ0595456.1"/>
    </source>
</evidence>
<dbReference type="InterPro" id="IPR035940">
    <property type="entry name" value="CAP_sf"/>
</dbReference>
<dbReference type="SUPFAM" id="SSF55797">
    <property type="entry name" value="PR-1-like"/>
    <property type="match status" value="2"/>
</dbReference>
<accession>A0AA36GNM5</accession>
<dbReference type="Pfam" id="PF00188">
    <property type="entry name" value="CAP"/>
    <property type="match status" value="2"/>
</dbReference>
<dbReference type="InterPro" id="IPR014044">
    <property type="entry name" value="CAP_dom"/>
</dbReference>
<dbReference type="PRINTS" id="PR00837">
    <property type="entry name" value="V5TPXLIKE"/>
</dbReference>
<organism evidence="4 5">
    <name type="scientific">Cylicocyclus nassatus</name>
    <name type="common">Nematode worm</name>
    <dbReference type="NCBI Taxonomy" id="53992"/>
    <lineage>
        <taxon>Eukaryota</taxon>
        <taxon>Metazoa</taxon>
        <taxon>Ecdysozoa</taxon>
        <taxon>Nematoda</taxon>
        <taxon>Chromadorea</taxon>
        <taxon>Rhabditida</taxon>
        <taxon>Rhabditina</taxon>
        <taxon>Rhabditomorpha</taxon>
        <taxon>Strongyloidea</taxon>
        <taxon>Strongylidae</taxon>
        <taxon>Cylicocyclus</taxon>
    </lineage>
</organism>
<comment type="caution">
    <text evidence="4">The sequence shown here is derived from an EMBL/GenBank/DDBJ whole genome shotgun (WGS) entry which is preliminary data.</text>
</comment>
<sequence>MRSLITCVFVLFNQLALSLQDCGSSALEDKIVQLHNEVRQGVAQREYGEIKYSKVGSKNMFALSYDCSLQGLASASITSCKCDKSFADTFGYSIVCEKAIISGTKAAQIQDAYETTIEGWRDDAKDDIPLPLSAATYTSNVPENFANMIYYKSLRVGCSHEICGKRALIACVYNKKPQSGQPLYIEASTKTGCTRKKCQELEPDSKCDSSNGLCVTDKDSIEDVTTTSTAAVTTSTSTESQGSTPISSQGSSLSTSVQTSLLPTTGQTTPNQTRPSQTTASQTTPPRQSSLGQTTLGQSTPGQTTSRQTTPRQTTTSSSTGCMTDAIRDQVVNAINEKRSSLAKGQVQNGPTGTTLPKATNMYKMSYDTALENEAQTYTNTCPPGKSDLSTRVGHGETTTILDDKSASCTDALKNAIDVWWNEITGKALNKAVKYTQVLEQSANAPTNFTQMAWAASYKVGCGVNHCNYGTIVVCRYYVRGNIYSQYIYRIGSTCGHCSSSCSNGLCKAPN</sequence>
<dbReference type="InterPro" id="IPR001283">
    <property type="entry name" value="CRISP-related"/>
</dbReference>
<evidence type="ECO:0000256" key="1">
    <source>
        <dbReference type="SAM" id="MobiDB-lite"/>
    </source>
</evidence>